<evidence type="ECO:0000256" key="9">
    <source>
        <dbReference type="ARBA" id="ARBA00029868"/>
    </source>
</evidence>
<dbReference type="Proteomes" id="UP000031675">
    <property type="component" value="Unassembled WGS sequence"/>
</dbReference>
<dbReference type="Gene3D" id="1.10.10.10">
    <property type="entry name" value="Winged helix-like DNA-binding domain superfamily/Winged helix DNA-binding domain"/>
    <property type="match status" value="1"/>
</dbReference>
<evidence type="ECO:0000256" key="1">
    <source>
        <dbReference type="ARBA" id="ARBA00022491"/>
    </source>
</evidence>
<keyword evidence="4" id="KW-0805">Transcription regulation</keyword>
<dbReference type="Gene3D" id="2.60.120.10">
    <property type="entry name" value="Jelly Rolls"/>
    <property type="match status" value="1"/>
</dbReference>
<keyword evidence="7" id="KW-0010">Activator</keyword>
<dbReference type="InterPro" id="IPR050397">
    <property type="entry name" value="Env_Response_Regulators"/>
</dbReference>
<dbReference type="SMART" id="SM00419">
    <property type="entry name" value="HTH_CRP"/>
    <property type="match status" value="1"/>
</dbReference>
<dbReference type="Pfam" id="PF00027">
    <property type="entry name" value="cNMP_binding"/>
    <property type="match status" value="1"/>
</dbReference>
<evidence type="ECO:0000313" key="15">
    <source>
        <dbReference type="Proteomes" id="UP000031675"/>
    </source>
</evidence>
<dbReference type="GO" id="GO:0005829">
    <property type="term" value="C:cytosol"/>
    <property type="evidence" value="ECO:0007669"/>
    <property type="project" value="TreeGrafter"/>
</dbReference>
<dbReference type="PANTHER" id="PTHR24567">
    <property type="entry name" value="CRP FAMILY TRANSCRIPTIONAL REGULATORY PROTEIN"/>
    <property type="match status" value="1"/>
</dbReference>
<keyword evidence="6" id="KW-0114">cAMP</keyword>
<keyword evidence="8" id="KW-0804">Transcription</keyword>
<evidence type="ECO:0000256" key="7">
    <source>
        <dbReference type="ARBA" id="ARBA00023159"/>
    </source>
</evidence>
<evidence type="ECO:0000259" key="12">
    <source>
        <dbReference type="PROSITE" id="PS50042"/>
    </source>
</evidence>
<evidence type="ECO:0000256" key="4">
    <source>
        <dbReference type="ARBA" id="ARBA00023015"/>
    </source>
</evidence>
<evidence type="ECO:0000256" key="11">
    <source>
        <dbReference type="ARBA" id="ARBA00068047"/>
    </source>
</evidence>
<keyword evidence="1" id="KW-0678">Repressor</keyword>
<name>A0A0C2JC79_9ACTN</name>
<dbReference type="OrthoDB" id="892842at2"/>
<dbReference type="GO" id="GO:0030552">
    <property type="term" value="F:cAMP binding"/>
    <property type="evidence" value="ECO:0007669"/>
    <property type="project" value="UniProtKB-KW"/>
</dbReference>
<organism evidence="14 15">
    <name type="scientific">Streptomonospora alba</name>
    <dbReference type="NCBI Taxonomy" id="183763"/>
    <lineage>
        <taxon>Bacteria</taxon>
        <taxon>Bacillati</taxon>
        <taxon>Actinomycetota</taxon>
        <taxon>Actinomycetes</taxon>
        <taxon>Streptosporangiales</taxon>
        <taxon>Nocardiopsidaceae</taxon>
        <taxon>Streptomonospora</taxon>
    </lineage>
</organism>
<keyword evidence="15" id="KW-1185">Reference proteome</keyword>
<dbReference type="InterPro" id="IPR036388">
    <property type="entry name" value="WH-like_DNA-bd_sf"/>
</dbReference>
<dbReference type="CDD" id="cd00038">
    <property type="entry name" value="CAP_ED"/>
    <property type="match status" value="1"/>
</dbReference>
<dbReference type="PANTHER" id="PTHR24567:SF74">
    <property type="entry name" value="HTH-TYPE TRANSCRIPTIONAL REGULATOR ARCR"/>
    <property type="match status" value="1"/>
</dbReference>
<dbReference type="GO" id="GO:0045893">
    <property type="term" value="P:positive regulation of DNA-templated transcription"/>
    <property type="evidence" value="ECO:0007669"/>
    <property type="project" value="UniProtKB-ARBA"/>
</dbReference>
<accession>A0A0C2JC79</accession>
<gene>
    <name evidence="14" type="ORF">LP52_10105</name>
</gene>
<proteinExistence type="predicted"/>
<keyword evidence="3" id="KW-0547">Nucleotide-binding</keyword>
<dbReference type="PROSITE" id="PS00889">
    <property type="entry name" value="CNMP_BINDING_2"/>
    <property type="match status" value="1"/>
</dbReference>
<comment type="caution">
    <text evidence="14">The sequence shown here is derived from an EMBL/GenBank/DDBJ whole genome shotgun (WGS) entry which is preliminary data.</text>
</comment>
<dbReference type="InterPro" id="IPR014710">
    <property type="entry name" value="RmlC-like_jellyroll"/>
</dbReference>
<dbReference type="Pfam" id="PF13545">
    <property type="entry name" value="HTH_Crp_2"/>
    <property type="match status" value="1"/>
</dbReference>
<dbReference type="InterPro" id="IPR018488">
    <property type="entry name" value="cNMP-bd_CS"/>
</dbReference>
<dbReference type="InterPro" id="IPR018490">
    <property type="entry name" value="cNMP-bd_dom_sf"/>
</dbReference>
<evidence type="ECO:0000259" key="13">
    <source>
        <dbReference type="PROSITE" id="PS51063"/>
    </source>
</evidence>
<dbReference type="FunFam" id="1.10.10.10:FF:000019">
    <property type="entry name" value="Crp/Fnr family transcriptional regulator"/>
    <property type="match status" value="1"/>
</dbReference>
<keyword evidence="2" id="KW-0116">cAMP-binding</keyword>
<evidence type="ECO:0000256" key="10">
    <source>
        <dbReference type="ARBA" id="ARBA00033082"/>
    </source>
</evidence>
<evidence type="ECO:0000256" key="8">
    <source>
        <dbReference type="ARBA" id="ARBA00023163"/>
    </source>
</evidence>
<dbReference type="RefSeq" id="WP_040272701.1">
    <property type="nucleotide sequence ID" value="NZ_JROO01000017.1"/>
</dbReference>
<dbReference type="InterPro" id="IPR000595">
    <property type="entry name" value="cNMP-bd_dom"/>
</dbReference>
<dbReference type="EMBL" id="JROO01000017">
    <property type="protein sequence ID" value="KIH99016.1"/>
    <property type="molecule type" value="Genomic_DNA"/>
</dbReference>
<dbReference type="STRING" id="183763.LP52_10105"/>
<dbReference type="PROSITE" id="PS50042">
    <property type="entry name" value="CNMP_BINDING_3"/>
    <property type="match status" value="1"/>
</dbReference>
<evidence type="ECO:0000313" key="14">
    <source>
        <dbReference type="EMBL" id="KIH99016.1"/>
    </source>
</evidence>
<dbReference type="SUPFAM" id="SSF46785">
    <property type="entry name" value="Winged helix' DNA-binding domain"/>
    <property type="match status" value="1"/>
</dbReference>
<dbReference type="PROSITE" id="PS51063">
    <property type="entry name" value="HTH_CRP_2"/>
    <property type="match status" value="1"/>
</dbReference>
<reference evidence="15" key="1">
    <citation type="journal article" date="2015" name="Chem. Biol.">
        <title>Structure, bioactivity, and resistance mechanism of streptomonomicin, an unusual lasso Peptide from an understudied halophilic actinomycete.</title>
        <authorList>
            <person name="Metelev M."/>
            <person name="Tietz J.I."/>
            <person name="Melby J.O."/>
            <person name="Blair P.M."/>
            <person name="Zhu L."/>
            <person name="Livnat I."/>
            <person name="Severinov K."/>
            <person name="Mitchell D.A."/>
        </authorList>
    </citation>
    <scope>NUCLEOTIDE SEQUENCE [LARGE SCALE GENOMIC DNA]</scope>
    <source>
        <strain evidence="15">YIM 90003</strain>
    </source>
</reference>
<dbReference type="InterPro" id="IPR036390">
    <property type="entry name" value="WH_DNA-bd_sf"/>
</dbReference>
<dbReference type="AlphaFoldDB" id="A0A0C2JC79"/>
<dbReference type="SMART" id="SM00100">
    <property type="entry name" value="cNMP"/>
    <property type="match status" value="1"/>
</dbReference>
<feature type="domain" description="Cyclic nucleotide-binding" evidence="12">
    <location>
        <begin position="13"/>
        <end position="133"/>
    </location>
</feature>
<dbReference type="FunFam" id="2.60.120.10:FF:000003">
    <property type="entry name" value="Crp/Fnr family transcriptional regulator"/>
    <property type="match status" value="1"/>
</dbReference>
<keyword evidence="5" id="KW-0238">DNA-binding</keyword>
<dbReference type="GO" id="GO:0003677">
    <property type="term" value="F:DNA binding"/>
    <property type="evidence" value="ECO:0007669"/>
    <property type="project" value="UniProtKB-KW"/>
</dbReference>
<sequence length="227" mass="24949">MDETNEVLRKAPLFEALDEEGAAALRASVSEVRLGRGQTLFSEGDEGDRLYVILSGKVKLTRAAVDGRENLLSVLGPSEMFGELSLFDPRPRTASAIAVTDAVLAGLGHDDLRPFIAQQPQVSLQLLKALANRLRRTNDVMSDLVFTDVPGRVAGQLLDLADRFGKEGEDGLHVHHDLTQEELAQLVGASRETVNKALAEFALRGWLRIEAKAVVLMDVERMRRRAR</sequence>
<evidence type="ECO:0000256" key="3">
    <source>
        <dbReference type="ARBA" id="ARBA00022741"/>
    </source>
</evidence>
<evidence type="ECO:0000256" key="2">
    <source>
        <dbReference type="ARBA" id="ARBA00022566"/>
    </source>
</evidence>
<dbReference type="GO" id="GO:0045892">
    <property type="term" value="P:negative regulation of DNA-templated transcription"/>
    <property type="evidence" value="ECO:0007669"/>
    <property type="project" value="UniProtKB-ARBA"/>
</dbReference>
<dbReference type="InterPro" id="IPR012318">
    <property type="entry name" value="HTH_CRP"/>
</dbReference>
<evidence type="ECO:0000256" key="6">
    <source>
        <dbReference type="ARBA" id="ARBA00023149"/>
    </source>
</evidence>
<dbReference type="PRINTS" id="PR00103">
    <property type="entry name" value="CAMPKINASE"/>
</dbReference>
<protein>
    <recommendedName>
        <fullName evidence="11">CRP-like cAMP-activated global transcriptional regulator</fullName>
    </recommendedName>
    <alternativeName>
        <fullName evidence="10">cAMP receptor protein</fullName>
    </alternativeName>
    <alternativeName>
        <fullName evidence="9">cAMP regulatory protein</fullName>
    </alternativeName>
</protein>
<dbReference type="SUPFAM" id="SSF51206">
    <property type="entry name" value="cAMP-binding domain-like"/>
    <property type="match status" value="1"/>
</dbReference>
<evidence type="ECO:0000256" key="5">
    <source>
        <dbReference type="ARBA" id="ARBA00023125"/>
    </source>
</evidence>
<dbReference type="GO" id="GO:0003700">
    <property type="term" value="F:DNA-binding transcription factor activity"/>
    <property type="evidence" value="ECO:0007669"/>
    <property type="project" value="UniProtKB-ARBA"/>
</dbReference>
<feature type="domain" description="HTH crp-type" evidence="13">
    <location>
        <begin position="147"/>
        <end position="220"/>
    </location>
</feature>